<evidence type="ECO:0000313" key="1">
    <source>
        <dbReference type="EMBL" id="EJG06755.1"/>
    </source>
</evidence>
<gene>
    <name evidence="1" type="ORF">Metli_0794</name>
</gene>
<reference evidence="1 2" key="1">
    <citation type="submission" date="2011-08" db="EMBL/GenBank/DDBJ databases">
        <title>The complete genome of Methanofollis liminatans DSM 4140.</title>
        <authorList>
            <consortium name="US DOE Joint Genome Institute (JGI-PGF)"/>
            <person name="Lucas S."/>
            <person name="Han J."/>
            <person name="Lapidus A."/>
            <person name="Bruce D."/>
            <person name="Goodwin L."/>
            <person name="Pitluck S."/>
            <person name="Peters L."/>
            <person name="Kyrpides N."/>
            <person name="Mavromatis K."/>
            <person name="Ivanova N."/>
            <person name="Mikhailova N."/>
            <person name="Lu M."/>
            <person name="Detter J.C."/>
            <person name="Tapia R."/>
            <person name="Han C."/>
            <person name="Land M."/>
            <person name="Hauser L."/>
            <person name="Markowitz V."/>
            <person name="Cheng J.-F."/>
            <person name="Hugenholtz P."/>
            <person name="Woyke T."/>
            <person name="Wu D."/>
            <person name="Spring S."/>
            <person name="Schuler E."/>
            <person name="Brambilla E."/>
            <person name="Klenk H.-P."/>
            <person name="Eisen J.A."/>
        </authorList>
    </citation>
    <scope>NUCLEOTIDE SEQUENCE [LARGE SCALE GENOMIC DNA]</scope>
    <source>
        <strain evidence="1 2">DSM 4140</strain>
    </source>
</reference>
<accession>J1L257</accession>
<name>J1L257_9EURY</name>
<dbReference type="STRING" id="28892.Metli_0794"/>
<dbReference type="HOGENOM" id="CLU_1149819_0_0_2"/>
<keyword evidence="2" id="KW-1185">Reference proteome</keyword>
<dbReference type="EMBL" id="CM001555">
    <property type="protein sequence ID" value="EJG06755.1"/>
    <property type="molecule type" value="Genomic_DNA"/>
</dbReference>
<dbReference type="AlphaFoldDB" id="J1L257"/>
<evidence type="ECO:0000313" key="2">
    <source>
        <dbReference type="Proteomes" id="UP000005095"/>
    </source>
</evidence>
<sequence>MPPEACSTEETPMLNAFDAPGARGTWRAMVEGITLWIGLPGAGAALCQRTRNRILPVSGGWPARKTAIGAGTGKPRRHVHPSFFIERGSDLPFPQIQGNRMRGSGGKSPRAEADFAIRSIVSSYLESKSSGKPSSLPREASRPPIPLHMRLGQGWAHHASRTIKIFFIDRCSAWPFPAFQEQSSRGGLGVQPPARGGICVTVWEIRFGPCRGASRPRPPRTCDWCGDGQTSPACPSRFFYR</sequence>
<proteinExistence type="predicted"/>
<protein>
    <submittedName>
        <fullName evidence="1">Uncharacterized protein</fullName>
    </submittedName>
</protein>
<dbReference type="Proteomes" id="UP000005095">
    <property type="component" value="Chromosome"/>
</dbReference>
<organism evidence="1 2">
    <name type="scientific">Methanofollis liminatans DSM 4140</name>
    <dbReference type="NCBI Taxonomy" id="28892"/>
    <lineage>
        <taxon>Archaea</taxon>
        <taxon>Methanobacteriati</taxon>
        <taxon>Methanobacteriota</taxon>
        <taxon>Stenosarchaea group</taxon>
        <taxon>Methanomicrobia</taxon>
        <taxon>Methanomicrobiales</taxon>
        <taxon>Methanomicrobiaceae</taxon>
        <taxon>Methanofollis</taxon>
    </lineage>
</organism>